<sequence>MVDVVMGVWMALETIVVPASVVRRLREEAEKLGLSPEEYLVELVLRDLDPPERAREYIEASKSLLEQAREELTRGNVRQAAEKAWGAAALAVKAYAAWRDGRRLASHGELWEYMRHVTRELGDWVRDAWMYANGMHTCFYEGWCSREDVEKALEKIERLVSEIERRICSG</sequence>
<dbReference type="EMBL" id="CP002838">
    <property type="protein sequence ID" value="AEM39104.1"/>
    <property type="molecule type" value="Genomic_DNA"/>
</dbReference>
<organism evidence="1 2">
    <name type="scientific">Pyrolobus fumarii (strain DSM 11204 / 1A)</name>
    <dbReference type="NCBI Taxonomy" id="694429"/>
    <lineage>
        <taxon>Archaea</taxon>
        <taxon>Thermoproteota</taxon>
        <taxon>Thermoprotei</taxon>
        <taxon>Desulfurococcales</taxon>
        <taxon>Pyrodictiaceae</taxon>
        <taxon>Pyrolobus</taxon>
    </lineage>
</organism>
<dbReference type="PANTHER" id="PTHR34237:SF1">
    <property type="entry name" value="PAREP8"/>
    <property type="match status" value="1"/>
</dbReference>
<protein>
    <submittedName>
        <fullName evidence="1">PaREP1 family protein</fullName>
    </submittedName>
</protein>
<dbReference type="InterPro" id="IPR010268">
    <property type="entry name" value="PaREP1"/>
</dbReference>
<reference evidence="1 2" key="1">
    <citation type="journal article" date="2011" name="Stand. Genomic Sci.">
        <title>Complete genome sequence of the hyperthermophilic chemolithoautotroph Pyrolobus fumarii type strain (1A).</title>
        <authorList>
            <person name="Anderson I."/>
            <person name="Goker M."/>
            <person name="Nolan M."/>
            <person name="Lucas S."/>
            <person name="Hammon N."/>
            <person name="Deshpande S."/>
            <person name="Cheng J.F."/>
            <person name="Tapia R."/>
            <person name="Han C."/>
            <person name="Goodwin L."/>
            <person name="Pitluck S."/>
            <person name="Huntemann M."/>
            <person name="Liolios K."/>
            <person name="Ivanova N."/>
            <person name="Pagani I."/>
            <person name="Mavromatis K."/>
            <person name="Ovchinikova G."/>
            <person name="Pati A."/>
            <person name="Chen A."/>
            <person name="Palaniappan K."/>
            <person name="Land M."/>
            <person name="Hauser L."/>
            <person name="Brambilla E.M."/>
            <person name="Huber H."/>
            <person name="Yasawong M."/>
            <person name="Rohde M."/>
            <person name="Spring S."/>
            <person name="Abt B."/>
            <person name="Sikorski J."/>
            <person name="Wirth R."/>
            <person name="Detter J.C."/>
            <person name="Woyke T."/>
            <person name="Bristow J."/>
            <person name="Eisen J.A."/>
            <person name="Markowitz V."/>
            <person name="Hugenholtz P."/>
            <person name="Kyrpides N.C."/>
            <person name="Klenk H.P."/>
            <person name="Lapidus A."/>
        </authorList>
    </citation>
    <scope>NUCLEOTIDE SEQUENCE [LARGE SCALE GENOMIC DNA]</scope>
    <source>
        <strain evidence="2">DSM 11204 / 1A</strain>
    </source>
</reference>
<dbReference type="KEGG" id="pfm:Pyrfu_1245"/>
<dbReference type="Proteomes" id="UP000001037">
    <property type="component" value="Chromosome"/>
</dbReference>
<dbReference type="GeneID" id="11138428"/>
<dbReference type="InParanoid" id="G0EG03"/>
<dbReference type="RefSeq" id="WP_014026781.1">
    <property type="nucleotide sequence ID" value="NC_015931.1"/>
</dbReference>
<dbReference type="eggNOG" id="arCOG03722">
    <property type="taxonomic scope" value="Archaea"/>
</dbReference>
<proteinExistence type="predicted"/>
<dbReference type="HOGENOM" id="CLU_115256_4_0_2"/>
<dbReference type="AlphaFoldDB" id="G0EG03"/>
<accession>G0EG03</accession>
<gene>
    <name evidence="1" type="ordered locus">Pyrfu_1245</name>
</gene>
<dbReference type="PANTHER" id="PTHR34237">
    <property type="entry name" value="PAREP8-RELATED"/>
    <property type="match status" value="1"/>
</dbReference>
<keyword evidence="2" id="KW-1185">Reference proteome</keyword>
<name>G0EG03_PYRF1</name>
<evidence type="ECO:0000313" key="1">
    <source>
        <dbReference type="EMBL" id="AEM39104.1"/>
    </source>
</evidence>
<evidence type="ECO:0000313" key="2">
    <source>
        <dbReference type="Proteomes" id="UP000001037"/>
    </source>
</evidence>
<dbReference type="Pfam" id="PF05942">
    <property type="entry name" value="PaREP1"/>
    <property type="match status" value="1"/>
</dbReference>
<dbReference type="Gene3D" id="1.20.120.330">
    <property type="entry name" value="Nucleotidyltransferases domain 2"/>
    <property type="match status" value="1"/>
</dbReference>